<protein>
    <submittedName>
        <fullName evidence="11">Putative MFS multidrug transporter</fullName>
    </submittedName>
</protein>
<feature type="domain" description="Major facilitator superfamily (MFS) profile" evidence="10">
    <location>
        <begin position="52"/>
        <end position="481"/>
    </location>
</feature>
<dbReference type="GO" id="GO:0022857">
    <property type="term" value="F:transmembrane transporter activity"/>
    <property type="evidence" value="ECO:0007669"/>
    <property type="project" value="InterPro"/>
</dbReference>
<dbReference type="PANTHER" id="PTHR23502:SF186">
    <property type="entry name" value="MAJOR FACILITATOR SUPERFAMILY (MFS) PROFILE DOMAIN-CONTAINING PROTEIN"/>
    <property type="match status" value="1"/>
</dbReference>
<comment type="similarity">
    <text evidence="7">Belongs to the major facilitator superfamily. DHA1 family. Polyamines/proton antiporter (TC 2.A.1.2.16) subfamily.</text>
</comment>
<feature type="transmembrane region" description="Helical" evidence="9">
    <location>
        <begin position="208"/>
        <end position="227"/>
    </location>
</feature>
<feature type="transmembrane region" description="Helical" evidence="9">
    <location>
        <begin position="50"/>
        <end position="68"/>
    </location>
</feature>
<feature type="transmembrane region" description="Helical" evidence="9">
    <location>
        <begin position="362"/>
        <end position="381"/>
    </location>
</feature>
<feature type="transmembrane region" description="Helical" evidence="9">
    <location>
        <begin position="457"/>
        <end position="476"/>
    </location>
</feature>
<dbReference type="PROSITE" id="PS50850">
    <property type="entry name" value="MFS"/>
    <property type="match status" value="1"/>
</dbReference>
<feature type="transmembrane region" description="Helical" evidence="9">
    <location>
        <begin position="323"/>
        <end position="341"/>
    </location>
</feature>
<dbReference type="InterPro" id="IPR036259">
    <property type="entry name" value="MFS_trans_sf"/>
</dbReference>
<evidence type="ECO:0000256" key="7">
    <source>
        <dbReference type="ARBA" id="ARBA00038459"/>
    </source>
</evidence>
<dbReference type="Proteomes" id="UP000272025">
    <property type="component" value="Unassembled WGS sequence"/>
</dbReference>
<comment type="subcellular location">
    <subcellularLocation>
        <location evidence="1">Cell membrane</location>
        <topology evidence="1">Multi-pass membrane protein</topology>
    </subcellularLocation>
</comment>
<evidence type="ECO:0000313" key="12">
    <source>
        <dbReference type="Proteomes" id="UP000272025"/>
    </source>
</evidence>
<accession>A0A3N2QAJ6</accession>
<dbReference type="STRING" id="1314773.A0A3N2QAJ6"/>
<feature type="transmembrane region" description="Helical" evidence="9">
    <location>
        <begin position="119"/>
        <end position="138"/>
    </location>
</feature>
<feature type="transmembrane region" description="Helical" evidence="9">
    <location>
        <begin position="419"/>
        <end position="437"/>
    </location>
</feature>
<evidence type="ECO:0000259" key="10">
    <source>
        <dbReference type="PROSITE" id="PS50850"/>
    </source>
</evidence>
<feature type="transmembrane region" description="Helical" evidence="9">
    <location>
        <begin position="177"/>
        <end position="196"/>
    </location>
</feature>
<sequence>MRLDRRKPPESPLATLMHIFNQPVYLNKQGHVDFKPGDARDPLNWSSLRRWYITLCTVLLVLNGNLAASITSGCLPSLSEDFSVSEVAASLTITLYVLGYCAGPFIWAPVSEFFGRSRIFYVTFFVFQAFNLLCAFSPNFGALLVGRFLAGTFISATLSNAPAMLADLWDPIDRGNAMAIFSFIMWMGPSLGPIVGGYVQLRLDSWRWVFYIILAFGAATVPFLFSIPETHASTILRKMAKKARESGNPEYEHAQADADVDRPTLTEIYKVAFTRPWYLFADLVSLVCAIYLGVVFMLQYMLFSIYPIVFQDMRGWDAGAGQLPLIGTIAGAVPGTILIFMDTRRRRKLVEKNVRLEPEDRLLLAAVGGVGFPVAMFWLAWTAQYNAAPWAIPAVAGGFLSMSLMLIFVAYLNYIVDSYLHFAASAVAANTFARLLGSASAPLFTRAMFETLGVGGGGSLIGGVAALLAVVPFVFLKYGKQIRVKSKYAPTDDEERDERNEETGPMEYGVAQWEEWEEEHEEKERKKSLEEHDKAAREAEEGEASGLGN</sequence>
<dbReference type="EMBL" id="ML119051">
    <property type="protein sequence ID" value="ROT43782.1"/>
    <property type="molecule type" value="Genomic_DNA"/>
</dbReference>
<dbReference type="Gene3D" id="1.20.1250.20">
    <property type="entry name" value="MFS general substrate transporter like domains"/>
    <property type="match status" value="1"/>
</dbReference>
<dbReference type="GO" id="GO:0005886">
    <property type="term" value="C:plasma membrane"/>
    <property type="evidence" value="ECO:0007669"/>
    <property type="project" value="UniProtKB-SubCell"/>
</dbReference>
<feature type="transmembrane region" description="Helical" evidence="9">
    <location>
        <begin position="144"/>
        <end position="165"/>
    </location>
</feature>
<evidence type="ECO:0000256" key="2">
    <source>
        <dbReference type="ARBA" id="ARBA00022448"/>
    </source>
</evidence>
<evidence type="ECO:0000256" key="3">
    <source>
        <dbReference type="ARBA" id="ARBA00022475"/>
    </source>
</evidence>
<feature type="transmembrane region" description="Helical" evidence="9">
    <location>
        <begin position="387"/>
        <end position="412"/>
    </location>
</feature>
<feature type="transmembrane region" description="Helical" evidence="9">
    <location>
        <begin position="277"/>
        <end position="303"/>
    </location>
</feature>
<keyword evidence="4 9" id="KW-0812">Transmembrane</keyword>
<evidence type="ECO:0000256" key="4">
    <source>
        <dbReference type="ARBA" id="ARBA00022692"/>
    </source>
</evidence>
<dbReference type="OrthoDB" id="6770063at2759"/>
<dbReference type="InterPro" id="IPR020846">
    <property type="entry name" value="MFS_dom"/>
</dbReference>
<keyword evidence="6 9" id="KW-0472">Membrane</keyword>
<evidence type="ECO:0000256" key="5">
    <source>
        <dbReference type="ARBA" id="ARBA00022989"/>
    </source>
</evidence>
<dbReference type="AlphaFoldDB" id="A0A3N2QAJ6"/>
<reference evidence="11 12" key="1">
    <citation type="journal article" date="2018" name="Mol. Ecol.">
        <title>The obligate alkalophilic soda-lake fungus Sodiomyces alkalinus has shifted to a protein diet.</title>
        <authorList>
            <person name="Grum-Grzhimaylo A.A."/>
            <person name="Falkoski D.L."/>
            <person name="van den Heuvel J."/>
            <person name="Valero-Jimenez C.A."/>
            <person name="Min B."/>
            <person name="Choi I.G."/>
            <person name="Lipzen A."/>
            <person name="Daum C.G."/>
            <person name="Aanen D.K."/>
            <person name="Tsang A."/>
            <person name="Henrissat B."/>
            <person name="Bilanenko E.N."/>
            <person name="de Vries R.P."/>
            <person name="van Kan J.A.L."/>
            <person name="Grigoriev I.V."/>
            <person name="Debets A.J.M."/>
        </authorList>
    </citation>
    <scope>NUCLEOTIDE SEQUENCE [LARGE SCALE GENOMIC DNA]</scope>
    <source>
        <strain evidence="11 12">F11</strain>
    </source>
</reference>
<name>A0A3N2QAJ6_SODAK</name>
<keyword evidence="2" id="KW-0813">Transport</keyword>
<evidence type="ECO:0000256" key="6">
    <source>
        <dbReference type="ARBA" id="ARBA00023136"/>
    </source>
</evidence>
<keyword evidence="5 9" id="KW-1133">Transmembrane helix</keyword>
<dbReference type="RefSeq" id="XP_028471588.1">
    <property type="nucleotide sequence ID" value="XM_028612638.1"/>
</dbReference>
<evidence type="ECO:0000256" key="1">
    <source>
        <dbReference type="ARBA" id="ARBA00004651"/>
    </source>
</evidence>
<evidence type="ECO:0000256" key="9">
    <source>
        <dbReference type="SAM" id="Phobius"/>
    </source>
</evidence>
<gene>
    <name evidence="11" type="ORF">SODALDRAFT_336983</name>
</gene>
<feature type="transmembrane region" description="Helical" evidence="9">
    <location>
        <begin position="88"/>
        <end position="107"/>
    </location>
</feature>
<dbReference type="InterPro" id="IPR011701">
    <property type="entry name" value="MFS"/>
</dbReference>
<keyword evidence="3" id="KW-1003">Cell membrane</keyword>
<dbReference type="Pfam" id="PF07690">
    <property type="entry name" value="MFS_1"/>
    <property type="match status" value="1"/>
</dbReference>
<evidence type="ECO:0000313" key="11">
    <source>
        <dbReference type="EMBL" id="ROT43782.1"/>
    </source>
</evidence>
<dbReference type="GeneID" id="39581116"/>
<feature type="region of interest" description="Disordered" evidence="8">
    <location>
        <begin position="487"/>
        <end position="549"/>
    </location>
</feature>
<feature type="compositionally biased region" description="Basic and acidic residues" evidence="8">
    <location>
        <begin position="522"/>
        <end position="539"/>
    </location>
</feature>
<keyword evidence="12" id="KW-1185">Reference proteome</keyword>
<dbReference type="PANTHER" id="PTHR23502">
    <property type="entry name" value="MAJOR FACILITATOR SUPERFAMILY"/>
    <property type="match status" value="1"/>
</dbReference>
<evidence type="ECO:0000256" key="8">
    <source>
        <dbReference type="SAM" id="MobiDB-lite"/>
    </source>
</evidence>
<proteinExistence type="inferred from homology"/>
<dbReference type="SUPFAM" id="SSF103473">
    <property type="entry name" value="MFS general substrate transporter"/>
    <property type="match status" value="1"/>
</dbReference>
<organism evidence="11 12">
    <name type="scientific">Sodiomyces alkalinus (strain CBS 110278 / VKM F-3762 / F11)</name>
    <name type="common">Alkaliphilic filamentous fungus</name>
    <dbReference type="NCBI Taxonomy" id="1314773"/>
    <lineage>
        <taxon>Eukaryota</taxon>
        <taxon>Fungi</taxon>
        <taxon>Dikarya</taxon>
        <taxon>Ascomycota</taxon>
        <taxon>Pezizomycotina</taxon>
        <taxon>Sordariomycetes</taxon>
        <taxon>Hypocreomycetidae</taxon>
        <taxon>Glomerellales</taxon>
        <taxon>Plectosphaerellaceae</taxon>
        <taxon>Sodiomyces</taxon>
    </lineage>
</organism>